<evidence type="ECO:0000256" key="1">
    <source>
        <dbReference type="SAM" id="MobiDB-lite"/>
    </source>
</evidence>
<organism evidence="3 4">
    <name type="scientific">Halomonas binhaiensis</name>
    <dbReference type="NCBI Taxonomy" id="2562282"/>
    <lineage>
        <taxon>Bacteria</taxon>
        <taxon>Pseudomonadati</taxon>
        <taxon>Pseudomonadota</taxon>
        <taxon>Gammaproteobacteria</taxon>
        <taxon>Oceanospirillales</taxon>
        <taxon>Halomonadaceae</taxon>
        <taxon>Halomonas</taxon>
    </lineage>
</organism>
<feature type="compositionally biased region" description="Gly residues" evidence="1">
    <location>
        <begin position="120"/>
        <end position="129"/>
    </location>
</feature>
<name>A0A5C1NJI3_9GAMM</name>
<evidence type="ECO:0000313" key="3">
    <source>
        <dbReference type="EMBL" id="QEM83474.1"/>
    </source>
</evidence>
<keyword evidence="2" id="KW-0472">Membrane</keyword>
<dbReference type="KEGG" id="hbh:E4T21_19355"/>
<dbReference type="OrthoDB" id="7597043at2"/>
<dbReference type="Pfam" id="PF10947">
    <property type="entry name" value="DUF2628"/>
    <property type="match status" value="1"/>
</dbReference>
<reference evidence="3" key="1">
    <citation type="submission" date="2021-02" db="EMBL/GenBank/DDBJ databases">
        <title>Strain Y2R2, a novel species of the genus Halomonas.</title>
        <authorList>
            <person name="Huang H."/>
        </authorList>
    </citation>
    <scope>NUCLEOTIDE SEQUENCE</scope>
    <source>
        <strain evidence="3">Y2R2</strain>
    </source>
</reference>
<keyword evidence="4" id="KW-1185">Reference proteome</keyword>
<dbReference type="Proteomes" id="UP000324285">
    <property type="component" value="Chromosome"/>
</dbReference>
<feature type="compositionally biased region" description="Polar residues" evidence="1">
    <location>
        <begin position="134"/>
        <end position="143"/>
    </location>
</feature>
<evidence type="ECO:0000313" key="4">
    <source>
        <dbReference type="Proteomes" id="UP000324285"/>
    </source>
</evidence>
<feature type="transmembrane region" description="Helical" evidence="2">
    <location>
        <begin position="21"/>
        <end position="54"/>
    </location>
</feature>
<dbReference type="EMBL" id="CP038437">
    <property type="protein sequence ID" value="QEM83474.1"/>
    <property type="molecule type" value="Genomic_DNA"/>
</dbReference>
<dbReference type="InterPro" id="IPR024399">
    <property type="entry name" value="DUF2628"/>
</dbReference>
<evidence type="ECO:0000256" key="2">
    <source>
        <dbReference type="SAM" id="Phobius"/>
    </source>
</evidence>
<protein>
    <submittedName>
        <fullName evidence="3">DUF2628 domain-containing protein</fullName>
    </submittedName>
</protein>
<feature type="region of interest" description="Disordered" evidence="1">
    <location>
        <begin position="120"/>
        <end position="154"/>
    </location>
</feature>
<sequence>MKQFMIYEHPTKGLKAVKVGWSWPAFFFGIFWMLYKTLWLLVAAIIGASIVVAMVIPADALMANIVANLGFVAFHLVVCAKGNGWYEDRLQSRGFAYRHMVEAKNVDQALAFYAQVGDDQGGGSSGAGGADALPSSTSSNTEKPSGDGSDSLKA</sequence>
<dbReference type="AlphaFoldDB" id="A0A5C1NJI3"/>
<keyword evidence="2" id="KW-0812">Transmembrane</keyword>
<proteinExistence type="predicted"/>
<accession>A0A5C1NJI3</accession>
<feature type="transmembrane region" description="Helical" evidence="2">
    <location>
        <begin position="60"/>
        <end position="80"/>
    </location>
</feature>
<dbReference type="RefSeq" id="WP_149286596.1">
    <property type="nucleotide sequence ID" value="NZ_CP038437.2"/>
</dbReference>
<keyword evidence="2" id="KW-1133">Transmembrane helix</keyword>
<gene>
    <name evidence="3" type="ORF">E4T21_19355</name>
</gene>